<sequence>MLVHHLPNPPPRYRTLADFVEQQGHPPYRFRQIMHAVTRGVLEFASMSELPRQLRDNLTAEFGSHVTTLQPLTSQRSAHVTKTLLASPKGGRVESVRLEYAAGWTSLCLSSQVGCGLGCTFCATGTMGLVRNLGADEIIDQVLLADGRPDSVAFMGMGEPLANPHTLAAIDLLTDASFLGFSPRRVTVSTVGFLPGMQQLVERHPGVVLTLSVHSPFDEQRSELIPLHHRYPLAECLDVLEEHVTVTNRRTYLAYLLIGGLNDSREHADALAARILARERPDLFMVSLIPFNQAPGLPAEFTPPEQHTVREFAQHLHARGVRATRRTQFGTDIDAACGQLAARHDAEI</sequence>
<name>A0A329QMF7_9ACTN</name>
<dbReference type="GO" id="GO:0046872">
    <property type="term" value="F:metal ion binding"/>
    <property type="evidence" value="ECO:0007669"/>
    <property type="project" value="UniProtKB-KW"/>
</dbReference>
<dbReference type="SFLD" id="SFLDS00029">
    <property type="entry name" value="Radical_SAM"/>
    <property type="match status" value="1"/>
</dbReference>
<evidence type="ECO:0000256" key="10">
    <source>
        <dbReference type="ARBA" id="ARBA00023014"/>
    </source>
</evidence>
<evidence type="ECO:0000256" key="6">
    <source>
        <dbReference type="ARBA" id="ARBA00022679"/>
    </source>
</evidence>
<keyword evidence="10" id="KW-0411">Iron-sulfur</keyword>
<dbReference type="InterPro" id="IPR007197">
    <property type="entry name" value="rSAM"/>
</dbReference>
<keyword evidence="3" id="KW-0004">4Fe-4S</keyword>
<evidence type="ECO:0000259" key="11">
    <source>
        <dbReference type="PROSITE" id="PS51918"/>
    </source>
</evidence>
<dbReference type="InterPro" id="IPR040072">
    <property type="entry name" value="Methyltransferase_A"/>
</dbReference>
<dbReference type="SFLD" id="SFLDF00275">
    <property type="entry name" value="adenosine_C2_methyltransferase"/>
    <property type="match status" value="1"/>
</dbReference>
<dbReference type="PROSITE" id="PS51918">
    <property type="entry name" value="RADICAL_SAM"/>
    <property type="match status" value="1"/>
</dbReference>
<dbReference type="PANTHER" id="PTHR30544:SF5">
    <property type="entry name" value="RADICAL SAM CORE DOMAIN-CONTAINING PROTEIN"/>
    <property type="match status" value="1"/>
</dbReference>
<dbReference type="InterPro" id="IPR004383">
    <property type="entry name" value="rRNA_lsu_MTrfase_RlmN/Cfr"/>
</dbReference>
<proteinExistence type="predicted"/>
<dbReference type="InterPro" id="IPR013785">
    <property type="entry name" value="Aldolase_TIM"/>
</dbReference>
<dbReference type="Gene3D" id="1.10.150.530">
    <property type="match status" value="1"/>
</dbReference>
<dbReference type="SUPFAM" id="SSF102114">
    <property type="entry name" value="Radical SAM enzymes"/>
    <property type="match status" value="1"/>
</dbReference>
<evidence type="ECO:0000256" key="2">
    <source>
        <dbReference type="ARBA" id="ARBA00004496"/>
    </source>
</evidence>
<dbReference type="OrthoDB" id="9793973at2"/>
<evidence type="ECO:0000256" key="4">
    <source>
        <dbReference type="ARBA" id="ARBA00022490"/>
    </source>
</evidence>
<dbReference type="Gene3D" id="3.20.20.70">
    <property type="entry name" value="Aldolase class I"/>
    <property type="match status" value="1"/>
</dbReference>
<evidence type="ECO:0000313" key="13">
    <source>
        <dbReference type="Proteomes" id="UP000250462"/>
    </source>
</evidence>
<comment type="caution">
    <text evidence="12">The sequence shown here is derived from an EMBL/GenBank/DDBJ whole genome shotgun (WGS) entry which is preliminary data.</text>
</comment>
<keyword evidence="13" id="KW-1185">Reference proteome</keyword>
<dbReference type="PANTHER" id="PTHR30544">
    <property type="entry name" value="23S RRNA METHYLTRANSFERASE"/>
    <property type="match status" value="1"/>
</dbReference>
<reference evidence="12 13" key="1">
    <citation type="submission" date="2018-06" db="EMBL/GenBank/DDBJ databases">
        <title>Phytoactinopolyspora halophila sp. nov., a novel halophilic actinomycete isolated from a saline soil in China.</title>
        <authorList>
            <person name="Tang S.-K."/>
        </authorList>
    </citation>
    <scope>NUCLEOTIDE SEQUENCE [LARGE SCALE GENOMIC DNA]</scope>
    <source>
        <strain evidence="12 13">YIM 96934</strain>
    </source>
</reference>
<evidence type="ECO:0000256" key="8">
    <source>
        <dbReference type="ARBA" id="ARBA00022723"/>
    </source>
</evidence>
<gene>
    <name evidence="12" type="ORF">DPM12_13645</name>
</gene>
<dbReference type="Proteomes" id="UP000250462">
    <property type="component" value="Unassembled WGS sequence"/>
</dbReference>
<keyword evidence="6" id="KW-0808">Transferase</keyword>
<evidence type="ECO:0000256" key="5">
    <source>
        <dbReference type="ARBA" id="ARBA00022603"/>
    </source>
</evidence>
<accession>A0A329QMF7</accession>
<comment type="cofactor">
    <cofactor evidence="1">
        <name>[4Fe-4S] cluster</name>
        <dbReference type="ChEBI" id="CHEBI:49883"/>
    </cofactor>
</comment>
<evidence type="ECO:0000256" key="1">
    <source>
        <dbReference type="ARBA" id="ARBA00001966"/>
    </source>
</evidence>
<comment type="subcellular location">
    <subcellularLocation>
        <location evidence="2">Cytoplasm</location>
    </subcellularLocation>
</comment>
<dbReference type="Pfam" id="PF04055">
    <property type="entry name" value="Radical_SAM"/>
    <property type="match status" value="1"/>
</dbReference>
<dbReference type="GO" id="GO:0030488">
    <property type="term" value="P:tRNA methylation"/>
    <property type="evidence" value="ECO:0007669"/>
    <property type="project" value="TreeGrafter"/>
</dbReference>
<keyword evidence="8" id="KW-0479">Metal-binding</keyword>
<dbReference type="SFLD" id="SFLDG01062">
    <property type="entry name" value="methyltransferase_(Class_A)"/>
    <property type="match status" value="1"/>
</dbReference>
<dbReference type="GO" id="GO:0008173">
    <property type="term" value="F:RNA methyltransferase activity"/>
    <property type="evidence" value="ECO:0007669"/>
    <property type="project" value="InterPro"/>
</dbReference>
<evidence type="ECO:0000256" key="3">
    <source>
        <dbReference type="ARBA" id="ARBA00022485"/>
    </source>
</evidence>
<dbReference type="PIRSF" id="PIRSF006004">
    <property type="entry name" value="CHP00048"/>
    <property type="match status" value="1"/>
</dbReference>
<dbReference type="EMBL" id="QMIG01000014">
    <property type="protein sequence ID" value="RAW13111.1"/>
    <property type="molecule type" value="Genomic_DNA"/>
</dbReference>
<keyword evidence="4" id="KW-0963">Cytoplasm</keyword>
<organism evidence="12 13">
    <name type="scientific">Phytoactinopolyspora halophila</name>
    <dbReference type="NCBI Taxonomy" id="1981511"/>
    <lineage>
        <taxon>Bacteria</taxon>
        <taxon>Bacillati</taxon>
        <taxon>Actinomycetota</taxon>
        <taxon>Actinomycetes</taxon>
        <taxon>Jiangellales</taxon>
        <taxon>Jiangellaceae</taxon>
        <taxon>Phytoactinopolyspora</taxon>
    </lineage>
</organism>
<dbReference type="GO" id="GO:0051539">
    <property type="term" value="F:4 iron, 4 sulfur cluster binding"/>
    <property type="evidence" value="ECO:0007669"/>
    <property type="project" value="UniProtKB-KW"/>
</dbReference>
<evidence type="ECO:0000256" key="9">
    <source>
        <dbReference type="ARBA" id="ARBA00023004"/>
    </source>
</evidence>
<feature type="domain" description="Radical SAM core" evidence="11">
    <location>
        <begin position="101"/>
        <end position="332"/>
    </location>
</feature>
<dbReference type="CDD" id="cd01335">
    <property type="entry name" value="Radical_SAM"/>
    <property type="match status" value="1"/>
</dbReference>
<evidence type="ECO:0000256" key="7">
    <source>
        <dbReference type="ARBA" id="ARBA00022691"/>
    </source>
</evidence>
<keyword evidence="7" id="KW-0949">S-adenosyl-L-methionine</keyword>
<keyword evidence="5" id="KW-0489">Methyltransferase</keyword>
<dbReference type="AlphaFoldDB" id="A0A329QMF7"/>
<protein>
    <recommendedName>
        <fullName evidence="11">Radical SAM core domain-containing protein</fullName>
    </recommendedName>
</protein>
<dbReference type="InterPro" id="IPR058240">
    <property type="entry name" value="rSAM_sf"/>
</dbReference>
<dbReference type="GO" id="GO:0005737">
    <property type="term" value="C:cytoplasm"/>
    <property type="evidence" value="ECO:0007669"/>
    <property type="project" value="UniProtKB-SubCell"/>
</dbReference>
<evidence type="ECO:0000313" key="12">
    <source>
        <dbReference type="EMBL" id="RAW13111.1"/>
    </source>
</evidence>
<dbReference type="RefSeq" id="WP_112258881.1">
    <property type="nucleotide sequence ID" value="NZ_QMIG01000014.1"/>
</dbReference>
<keyword evidence="9" id="KW-0408">Iron</keyword>
<dbReference type="GO" id="GO:0070475">
    <property type="term" value="P:rRNA base methylation"/>
    <property type="evidence" value="ECO:0007669"/>
    <property type="project" value="TreeGrafter"/>
</dbReference>